<name>A0ABS4X6D2_9MICO</name>
<evidence type="ECO:0000313" key="3">
    <source>
        <dbReference type="Proteomes" id="UP001519290"/>
    </source>
</evidence>
<evidence type="ECO:0008006" key="4">
    <source>
        <dbReference type="Google" id="ProtNLM"/>
    </source>
</evidence>
<evidence type="ECO:0000313" key="2">
    <source>
        <dbReference type="EMBL" id="MBP2384028.1"/>
    </source>
</evidence>
<sequence length="51" mass="5974">MTGDDAESRVRHRMQHVEDMLEELPRVQRALLTLSRPDSTQRLTPTRERSA</sequence>
<organism evidence="2 3">
    <name type="scientific">Brachybacterium sacelli</name>
    <dbReference type="NCBI Taxonomy" id="173364"/>
    <lineage>
        <taxon>Bacteria</taxon>
        <taxon>Bacillati</taxon>
        <taxon>Actinomycetota</taxon>
        <taxon>Actinomycetes</taxon>
        <taxon>Micrococcales</taxon>
        <taxon>Dermabacteraceae</taxon>
        <taxon>Brachybacterium</taxon>
    </lineage>
</organism>
<dbReference type="EMBL" id="JAGIOD010000002">
    <property type="protein sequence ID" value="MBP2384028.1"/>
    <property type="molecule type" value="Genomic_DNA"/>
</dbReference>
<keyword evidence="3" id="KW-1185">Reference proteome</keyword>
<feature type="region of interest" description="Disordered" evidence="1">
    <location>
        <begin position="32"/>
        <end position="51"/>
    </location>
</feature>
<dbReference type="RefSeq" id="WP_245354627.1">
    <property type="nucleotide sequence ID" value="NZ_BAAAJW010000001.1"/>
</dbReference>
<reference evidence="2 3" key="1">
    <citation type="submission" date="2021-03" db="EMBL/GenBank/DDBJ databases">
        <title>Sequencing the genomes of 1000 actinobacteria strains.</title>
        <authorList>
            <person name="Klenk H.-P."/>
        </authorList>
    </citation>
    <scope>NUCLEOTIDE SEQUENCE [LARGE SCALE GENOMIC DNA]</scope>
    <source>
        <strain evidence="2 3">DSM 14566</strain>
    </source>
</reference>
<accession>A0ABS4X6D2</accession>
<evidence type="ECO:0000256" key="1">
    <source>
        <dbReference type="SAM" id="MobiDB-lite"/>
    </source>
</evidence>
<proteinExistence type="predicted"/>
<comment type="caution">
    <text evidence="2">The sequence shown here is derived from an EMBL/GenBank/DDBJ whole genome shotgun (WGS) entry which is preliminary data.</text>
</comment>
<protein>
    <recommendedName>
        <fullName evidence="4">MarR family transcriptional regulator</fullName>
    </recommendedName>
</protein>
<gene>
    <name evidence="2" type="ORF">JOF43_004017</name>
</gene>
<dbReference type="Proteomes" id="UP001519290">
    <property type="component" value="Unassembled WGS sequence"/>
</dbReference>